<protein>
    <submittedName>
        <fullName evidence="2">General stress protein</fullName>
    </submittedName>
</protein>
<dbReference type="PANTHER" id="PTHR34818:SF1">
    <property type="entry name" value="PROTEIN BLI-3"/>
    <property type="match status" value="1"/>
</dbReference>
<dbReference type="InterPro" id="IPR052917">
    <property type="entry name" value="Stress-Dev_Protein"/>
</dbReference>
<sequence>MSTHENADARRTVKEIAEDVDITMVTTHAPDGSLRSRPLSLQEATDEGDLWYVASGDADIVSELEADPRVNASFSGKGSWLSVTGAATVSRERADLERVWTPSAEAWFPEGIDTPGVVAISITGESAEFWDSPGKVATLLQLATARLRHQEPHPGTNETVEL</sequence>
<dbReference type="InterPro" id="IPR038725">
    <property type="entry name" value="YdaG_split_barrel_FMN-bd"/>
</dbReference>
<dbReference type="Proteomes" id="UP000297318">
    <property type="component" value="Unassembled WGS sequence"/>
</dbReference>
<dbReference type="RefSeq" id="WP_135849481.1">
    <property type="nucleotide sequence ID" value="NZ_RHPJ01000002.1"/>
</dbReference>
<dbReference type="SUPFAM" id="SSF50475">
    <property type="entry name" value="FMN-binding split barrel"/>
    <property type="match status" value="1"/>
</dbReference>
<reference evidence="2 3" key="1">
    <citation type="submission" date="2018-11" db="EMBL/GenBank/DDBJ databases">
        <title>Complete genome sequencing of the Actinobacteria Serinibacter sp. K3-2.</title>
        <authorList>
            <person name="Rakitin A.L."/>
            <person name="Beletsky A.V."/>
            <person name="Mardanov A.V."/>
            <person name="Ravin N.V."/>
            <person name="Gromova A.S."/>
            <person name="Filippova S.N."/>
            <person name="Gal'Chenko V.F."/>
        </authorList>
    </citation>
    <scope>NUCLEOTIDE SEQUENCE [LARGE SCALE GENOMIC DNA]</scope>
    <source>
        <strain evidence="2 3">K3-2</strain>
    </source>
</reference>
<accession>A0A4Z1E4T4</accession>
<dbReference type="OrthoDB" id="1432662at2"/>
<dbReference type="Pfam" id="PF16242">
    <property type="entry name" value="Pyrid_ox_like"/>
    <property type="match status" value="1"/>
</dbReference>
<name>A0A4Z1E4T4_9MICO</name>
<evidence type="ECO:0000313" key="2">
    <source>
        <dbReference type="EMBL" id="TGO05483.1"/>
    </source>
</evidence>
<dbReference type="InterPro" id="IPR012349">
    <property type="entry name" value="Split_barrel_FMN-bd"/>
</dbReference>
<dbReference type="AlphaFoldDB" id="A0A4Z1E4T4"/>
<comment type="caution">
    <text evidence="2">The sequence shown here is derived from an EMBL/GenBank/DDBJ whole genome shotgun (WGS) entry which is preliminary data.</text>
</comment>
<dbReference type="Gene3D" id="2.30.110.10">
    <property type="entry name" value="Electron Transport, Fmn-binding Protein, Chain A"/>
    <property type="match status" value="1"/>
</dbReference>
<feature type="domain" description="General stress protein FMN-binding split barrel" evidence="1">
    <location>
        <begin position="8"/>
        <end position="152"/>
    </location>
</feature>
<dbReference type="EMBL" id="RHPJ01000002">
    <property type="protein sequence ID" value="TGO05483.1"/>
    <property type="molecule type" value="Genomic_DNA"/>
</dbReference>
<gene>
    <name evidence="2" type="ORF">SERN_1487</name>
</gene>
<evidence type="ECO:0000259" key="1">
    <source>
        <dbReference type="Pfam" id="PF16242"/>
    </source>
</evidence>
<dbReference type="PANTHER" id="PTHR34818">
    <property type="entry name" value="PROTEIN BLI-3"/>
    <property type="match status" value="1"/>
</dbReference>
<evidence type="ECO:0000313" key="3">
    <source>
        <dbReference type="Proteomes" id="UP000297318"/>
    </source>
</evidence>
<organism evidence="2 3">
    <name type="scientific">Serinibacter arcticus</name>
    <dbReference type="NCBI Taxonomy" id="1655435"/>
    <lineage>
        <taxon>Bacteria</taxon>
        <taxon>Bacillati</taxon>
        <taxon>Actinomycetota</taxon>
        <taxon>Actinomycetes</taxon>
        <taxon>Micrococcales</taxon>
        <taxon>Beutenbergiaceae</taxon>
        <taxon>Serinibacter</taxon>
    </lineage>
</organism>
<proteinExistence type="predicted"/>
<keyword evidence="3" id="KW-1185">Reference proteome</keyword>